<evidence type="ECO:0000256" key="4">
    <source>
        <dbReference type="ARBA" id="ARBA00022452"/>
    </source>
</evidence>
<dbReference type="InterPro" id="IPR033900">
    <property type="entry name" value="Gram_neg_porin_domain"/>
</dbReference>
<evidence type="ECO:0000256" key="6">
    <source>
        <dbReference type="ARBA" id="ARBA00022729"/>
    </source>
</evidence>
<keyword evidence="5" id="KW-0812">Transmembrane</keyword>
<evidence type="ECO:0000256" key="1">
    <source>
        <dbReference type="ARBA" id="ARBA00004571"/>
    </source>
</evidence>
<sequence>MNRHESLRAACCAMMVLACAAAHAQSSITLYGVLDAGIRYETHGVSYGPDGTPASTGRKVSMADGGGLTESYWGLKGNEDLGGGLSAQFNVESHFGPNSGSIVPAGSVNFFQIAYVGLTSSTLGQLTLGRQYDVAFESVSLSYGSNLWAGQQDPYFNLFKPEQTMLAAARTSNMIQYGAQLGGFYLLAQYAPGGRAGGGVLGSQLGAAVAYAPDKGPFTLGASFMRSRDDVTHAKFDIYSGGGSLTIGDATVNAGYIENARDNDFTSFANGPFSPSDLAGLGIISPAQVADPNVPGGFRRRKMVLAGLTYRITPVLTAAVNAWWTTQSGYTADFDGRARQFQVIAGYSLSKRDMLYAEVDYAIYRGGLIGAQLVGINGQAPSTSTTQLGATVGLRHYF</sequence>
<keyword evidence="6 11" id="KW-0732">Signal</keyword>
<dbReference type="GO" id="GO:0009279">
    <property type="term" value="C:cell outer membrane"/>
    <property type="evidence" value="ECO:0007669"/>
    <property type="project" value="UniProtKB-SubCell"/>
</dbReference>
<evidence type="ECO:0000259" key="12">
    <source>
        <dbReference type="Pfam" id="PF13609"/>
    </source>
</evidence>
<evidence type="ECO:0000256" key="11">
    <source>
        <dbReference type="SAM" id="SignalP"/>
    </source>
</evidence>
<dbReference type="AlphaFoldDB" id="A0A104ZTK4"/>
<organism evidence="13 14">
    <name type="scientific">Burkholderia ubonensis</name>
    <dbReference type="NCBI Taxonomy" id="101571"/>
    <lineage>
        <taxon>Bacteria</taxon>
        <taxon>Pseudomonadati</taxon>
        <taxon>Pseudomonadota</taxon>
        <taxon>Betaproteobacteria</taxon>
        <taxon>Burkholderiales</taxon>
        <taxon>Burkholderiaceae</taxon>
        <taxon>Burkholderia</taxon>
        <taxon>Burkholderia cepacia complex</taxon>
    </lineage>
</organism>
<feature type="signal peptide" evidence="11">
    <location>
        <begin position="1"/>
        <end position="24"/>
    </location>
</feature>
<dbReference type="GO" id="GO:0046930">
    <property type="term" value="C:pore complex"/>
    <property type="evidence" value="ECO:0007669"/>
    <property type="project" value="UniProtKB-KW"/>
</dbReference>
<dbReference type="Gene3D" id="2.40.160.10">
    <property type="entry name" value="Porin"/>
    <property type="match status" value="1"/>
</dbReference>
<evidence type="ECO:0000256" key="2">
    <source>
        <dbReference type="ARBA" id="ARBA00011233"/>
    </source>
</evidence>
<dbReference type="GO" id="GO:0006811">
    <property type="term" value="P:monoatomic ion transport"/>
    <property type="evidence" value="ECO:0007669"/>
    <property type="project" value="UniProtKB-KW"/>
</dbReference>
<dbReference type="InterPro" id="IPR050298">
    <property type="entry name" value="Gram-neg_bact_OMP"/>
</dbReference>
<keyword evidence="3" id="KW-0813">Transport</keyword>
<gene>
    <name evidence="13" type="ORF">WL29_32435</name>
</gene>
<keyword evidence="4" id="KW-1134">Transmembrane beta strand</keyword>
<keyword evidence="8" id="KW-0626">Porin</keyword>
<dbReference type="InterPro" id="IPR023614">
    <property type="entry name" value="Porin_dom_sf"/>
</dbReference>
<evidence type="ECO:0000256" key="10">
    <source>
        <dbReference type="ARBA" id="ARBA00023237"/>
    </source>
</evidence>
<evidence type="ECO:0000313" key="14">
    <source>
        <dbReference type="Proteomes" id="UP000060630"/>
    </source>
</evidence>
<dbReference type="CDD" id="cd00342">
    <property type="entry name" value="gram_neg_porins"/>
    <property type="match status" value="1"/>
</dbReference>
<keyword evidence="7" id="KW-0406">Ion transport</keyword>
<dbReference type="Proteomes" id="UP000060630">
    <property type="component" value="Unassembled WGS sequence"/>
</dbReference>
<dbReference type="SUPFAM" id="SSF56935">
    <property type="entry name" value="Porins"/>
    <property type="match status" value="1"/>
</dbReference>
<name>A0A104ZTK4_9BURK</name>
<reference evidence="13 14" key="1">
    <citation type="submission" date="2015-11" db="EMBL/GenBank/DDBJ databases">
        <title>Expanding the genomic diversity of Burkholderia species for the development of highly accurate diagnostics.</title>
        <authorList>
            <person name="Sahl J."/>
            <person name="Keim P."/>
            <person name="Wagner D."/>
        </authorList>
    </citation>
    <scope>NUCLEOTIDE SEQUENCE [LARGE SCALE GENOMIC DNA]</scope>
    <source>
        <strain evidence="13 14">MSMB2087WGS</strain>
    </source>
</reference>
<protein>
    <submittedName>
        <fullName evidence="13">Porin</fullName>
    </submittedName>
</protein>
<comment type="subcellular location">
    <subcellularLocation>
        <location evidence="1">Cell outer membrane</location>
        <topology evidence="1">Multi-pass membrane protein</topology>
    </subcellularLocation>
</comment>
<evidence type="ECO:0000256" key="8">
    <source>
        <dbReference type="ARBA" id="ARBA00023114"/>
    </source>
</evidence>
<evidence type="ECO:0000256" key="3">
    <source>
        <dbReference type="ARBA" id="ARBA00022448"/>
    </source>
</evidence>
<dbReference type="GO" id="GO:0015288">
    <property type="term" value="F:porin activity"/>
    <property type="evidence" value="ECO:0007669"/>
    <property type="project" value="UniProtKB-KW"/>
</dbReference>
<evidence type="ECO:0000313" key="13">
    <source>
        <dbReference type="EMBL" id="KWA78774.1"/>
    </source>
</evidence>
<comment type="caution">
    <text evidence="13">The sequence shown here is derived from an EMBL/GenBank/DDBJ whole genome shotgun (WGS) entry which is preliminary data.</text>
</comment>
<feature type="domain" description="Porin" evidence="12">
    <location>
        <begin position="13"/>
        <end position="362"/>
    </location>
</feature>
<proteinExistence type="predicted"/>
<keyword evidence="10" id="KW-0998">Cell outer membrane</keyword>
<comment type="subunit">
    <text evidence="2">Homotrimer.</text>
</comment>
<accession>A0A104ZTK4</accession>
<dbReference type="PANTHER" id="PTHR34501">
    <property type="entry name" value="PROTEIN YDDL-RELATED"/>
    <property type="match status" value="1"/>
</dbReference>
<dbReference type="PANTHER" id="PTHR34501:SF9">
    <property type="entry name" value="MAJOR OUTER MEMBRANE PROTEIN P.IA"/>
    <property type="match status" value="1"/>
</dbReference>
<evidence type="ECO:0000256" key="9">
    <source>
        <dbReference type="ARBA" id="ARBA00023136"/>
    </source>
</evidence>
<dbReference type="EMBL" id="LPHD01000136">
    <property type="protein sequence ID" value="KWA78774.1"/>
    <property type="molecule type" value="Genomic_DNA"/>
</dbReference>
<evidence type="ECO:0000256" key="5">
    <source>
        <dbReference type="ARBA" id="ARBA00022692"/>
    </source>
</evidence>
<dbReference type="Pfam" id="PF13609">
    <property type="entry name" value="Porin_4"/>
    <property type="match status" value="1"/>
</dbReference>
<feature type="chain" id="PRO_5007123584" evidence="11">
    <location>
        <begin position="25"/>
        <end position="398"/>
    </location>
</feature>
<evidence type="ECO:0000256" key="7">
    <source>
        <dbReference type="ARBA" id="ARBA00023065"/>
    </source>
</evidence>
<dbReference type="RefSeq" id="WP_059491101.1">
    <property type="nucleotide sequence ID" value="NZ_LOVP01000104.1"/>
</dbReference>
<dbReference type="PROSITE" id="PS51257">
    <property type="entry name" value="PROKAR_LIPOPROTEIN"/>
    <property type="match status" value="1"/>
</dbReference>
<keyword evidence="9" id="KW-0472">Membrane</keyword>